<proteinExistence type="predicted"/>
<feature type="compositionally biased region" description="Low complexity" evidence="1">
    <location>
        <begin position="300"/>
        <end position="309"/>
    </location>
</feature>
<dbReference type="PROSITE" id="PS51257">
    <property type="entry name" value="PROKAR_LIPOPROTEIN"/>
    <property type="match status" value="1"/>
</dbReference>
<keyword evidence="3" id="KW-1185">Reference proteome</keyword>
<protein>
    <submittedName>
        <fullName evidence="2">Uncharacterized protein</fullName>
    </submittedName>
</protein>
<comment type="caution">
    <text evidence="2">The sequence shown here is derived from an EMBL/GenBank/DDBJ whole genome shotgun (WGS) entry which is preliminary data.</text>
</comment>
<gene>
    <name evidence="2" type="ORF">QHF89_34220</name>
</gene>
<dbReference type="Proteomes" id="UP001160301">
    <property type="component" value="Unassembled WGS sequence"/>
</dbReference>
<sequence length="497" mass="49949">MTPRAGPFHPTETDMMVRKSFLLVAGGFLALIGACSSDDGAASSASAASEVVELPLHGEDNLFPGFAYSTGLQPSGSPVQASFDLTAKGVATVDAKAAPSGSKSAPKLNGMAGSGKVALSGGFSMVGNLKVDINMLPPYDGPIPGLENIEIAFEGSTAFDPFSIGTGVTTKALIPPVRLPDIPLPGNIPGSLVLEIEDGSFVEIGFTGTCAAIDGTDVAYEGDIVRGGSLLIQPSIEIKVPLVGTKTFEIPKFTVDLALGTTNLAMNAEVSQFGLPASGDEAKVGTCEGDGAGGSGGGASSSSSSSSSSGTGGTGGSGTGGSGAGGSGTGGSGAGGSGGSGGGPACNEDLNPEPNNTKDTATKITTNISCSPLTEDTRVGVLSGESDIDMYSYPNGIDTCAGPAKPWLKAYATKPSTWFCLIPHCATKEIPDILECQDGQYYTIDGMEACCNQGADVLMHLECTVGGSTLTNYLVYVDQPGVNECTDYAYSLTFVSP</sequence>
<dbReference type="RefSeq" id="WP_284721274.1">
    <property type="nucleotide sequence ID" value="NZ_JARZHI010000044.1"/>
</dbReference>
<dbReference type="EMBL" id="JARZHI010000044">
    <property type="protein sequence ID" value="MDI1434607.1"/>
    <property type="molecule type" value="Genomic_DNA"/>
</dbReference>
<evidence type="ECO:0000313" key="3">
    <source>
        <dbReference type="Proteomes" id="UP001160301"/>
    </source>
</evidence>
<organism evidence="2 3">
    <name type="scientific">Polyangium sorediatum</name>
    <dbReference type="NCBI Taxonomy" id="889274"/>
    <lineage>
        <taxon>Bacteria</taxon>
        <taxon>Pseudomonadati</taxon>
        <taxon>Myxococcota</taxon>
        <taxon>Polyangia</taxon>
        <taxon>Polyangiales</taxon>
        <taxon>Polyangiaceae</taxon>
        <taxon>Polyangium</taxon>
    </lineage>
</organism>
<feature type="compositionally biased region" description="Gly residues" evidence="1">
    <location>
        <begin position="310"/>
        <end position="344"/>
    </location>
</feature>
<evidence type="ECO:0000256" key="1">
    <source>
        <dbReference type="SAM" id="MobiDB-lite"/>
    </source>
</evidence>
<accession>A0ABT6P1X4</accession>
<reference evidence="2 3" key="1">
    <citation type="submission" date="2023-04" db="EMBL/GenBank/DDBJ databases">
        <title>The genome sequence of Polyangium sorediatum DSM14670.</title>
        <authorList>
            <person name="Zhang X."/>
        </authorList>
    </citation>
    <scope>NUCLEOTIDE SEQUENCE [LARGE SCALE GENOMIC DNA]</scope>
    <source>
        <strain evidence="2 3">DSM 14670</strain>
    </source>
</reference>
<evidence type="ECO:0000313" key="2">
    <source>
        <dbReference type="EMBL" id="MDI1434607.1"/>
    </source>
</evidence>
<name>A0ABT6P1X4_9BACT</name>
<feature type="compositionally biased region" description="Gly residues" evidence="1">
    <location>
        <begin position="288"/>
        <end position="299"/>
    </location>
</feature>
<feature type="region of interest" description="Disordered" evidence="1">
    <location>
        <begin position="281"/>
        <end position="361"/>
    </location>
</feature>